<dbReference type="Gene3D" id="3.40.50.150">
    <property type="entry name" value="Vaccinia Virus protein VP39"/>
    <property type="match status" value="1"/>
</dbReference>
<dbReference type="STRING" id="569365.A0A0D2C8Z4"/>
<accession>A0A0D2C8Z4</accession>
<reference evidence="2 3" key="1">
    <citation type="submission" date="2015-01" db="EMBL/GenBank/DDBJ databases">
        <title>The Genome Sequence of Cladophialophora immunda CBS83496.</title>
        <authorList>
            <consortium name="The Broad Institute Genomics Platform"/>
            <person name="Cuomo C."/>
            <person name="de Hoog S."/>
            <person name="Gorbushina A."/>
            <person name="Stielow B."/>
            <person name="Teixiera M."/>
            <person name="Abouelleil A."/>
            <person name="Chapman S.B."/>
            <person name="Priest M."/>
            <person name="Young S.K."/>
            <person name="Wortman J."/>
            <person name="Nusbaum C."/>
            <person name="Birren B."/>
        </authorList>
    </citation>
    <scope>NUCLEOTIDE SEQUENCE [LARGE SCALE GENOMIC DNA]</scope>
    <source>
        <strain evidence="2 3">CBS 83496</strain>
    </source>
</reference>
<dbReference type="PANTHER" id="PTHR43591">
    <property type="entry name" value="METHYLTRANSFERASE"/>
    <property type="match status" value="1"/>
</dbReference>
<dbReference type="GO" id="GO:0008168">
    <property type="term" value="F:methyltransferase activity"/>
    <property type="evidence" value="ECO:0007669"/>
    <property type="project" value="TreeGrafter"/>
</dbReference>
<dbReference type="InterPro" id="IPR029063">
    <property type="entry name" value="SAM-dependent_MTases_sf"/>
</dbReference>
<dbReference type="AlphaFoldDB" id="A0A0D2C8Z4"/>
<evidence type="ECO:0000313" key="3">
    <source>
        <dbReference type="Proteomes" id="UP000054466"/>
    </source>
</evidence>
<protein>
    <recommendedName>
        <fullName evidence="1">Methyltransferase domain-containing protein</fullName>
    </recommendedName>
</protein>
<dbReference type="InterPro" id="IPR041698">
    <property type="entry name" value="Methyltransf_25"/>
</dbReference>
<dbReference type="Proteomes" id="UP000054466">
    <property type="component" value="Unassembled WGS sequence"/>
</dbReference>
<dbReference type="RefSeq" id="XP_016247774.1">
    <property type="nucleotide sequence ID" value="XM_016394355.1"/>
</dbReference>
<keyword evidence="3" id="KW-1185">Reference proteome</keyword>
<gene>
    <name evidence="2" type="ORF">PV07_07286</name>
</gene>
<dbReference type="VEuPathDB" id="FungiDB:PV07_07286"/>
<evidence type="ECO:0000313" key="2">
    <source>
        <dbReference type="EMBL" id="KIW27558.1"/>
    </source>
</evidence>
<dbReference type="HOGENOM" id="CLU_037990_2_6_1"/>
<dbReference type="GeneID" id="27346480"/>
<evidence type="ECO:0000259" key="1">
    <source>
        <dbReference type="Pfam" id="PF13649"/>
    </source>
</evidence>
<dbReference type="SUPFAM" id="SSF53335">
    <property type="entry name" value="S-adenosyl-L-methionine-dependent methyltransferases"/>
    <property type="match status" value="1"/>
</dbReference>
<proteinExistence type="predicted"/>
<dbReference type="EMBL" id="KN847043">
    <property type="protein sequence ID" value="KIW27558.1"/>
    <property type="molecule type" value="Genomic_DNA"/>
</dbReference>
<dbReference type="Pfam" id="PF13649">
    <property type="entry name" value="Methyltransf_25"/>
    <property type="match status" value="1"/>
</dbReference>
<name>A0A0D2C8Z4_9EURO</name>
<dbReference type="PANTHER" id="PTHR43591:SF99">
    <property type="entry name" value="OS06G0646000 PROTEIN"/>
    <property type="match status" value="1"/>
</dbReference>
<sequence>MSARANEFIAETLAQYTPRAANYDLSNGGWHVELSRDFVKWLPPPKAGAVLDLACGTGLVTIPQAEAVGSSGVVVGVDITEAMLNEAKRKPLPEGSGEVKWVLGDITDLSSLEEVQKVLKERGGFDVISCCSAFVLLEDPAKVIKHWATFLKPGAGKLIVDVPTEDRSLQYLLNYPLRRALGKSMVYDFDWIEGISTLQKLFEDAGLEIEKSFRTRSYVPEKWYGADQAMDALEEKTSQSGLWKAIFDGMEVDGGAEAVDKARREWVRIWKDHLDHDGKLWDGHALYVSIGRRRE</sequence>
<organism evidence="2 3">
    <name type="scientific">Cladophialophora immunda</name>
    <dbReference type="NCBI Taxonomy" id="569365"/>
    <lineage>
        <taxon>Eukaryota</taxon>
        <taxon>Fungi</taxon>
        <taxon>Dikarya</taxon>
        <taxon>Ascomycota</taxon>
        <taxon>Pezizomycotina</taxon>
        <taxon>Eurotiomycetes</taxon>
        <taxon>Chaetothyriomycetidae</taxon>
        <taxon>Chaetothyriales</taxon>
        <taxon>Herpotrichiellaceae</taxon>
        <taxon>Cladophialophora</taxon>
    </lineage>
</organism>
<feature type="domain" description="Methyltransferase" evidence="1">
    <location>
        <begin position="50"/>
        <end position="154"/>
    </location>
</feature>
<dbReference type="OrthoDB" id="66144at2759"/>
<dbReference type="CDD" id="cd02440">
    <property type="entry name" value="AdoMet_MTases"/>
    <property type="match status" value="1"/>
</dbReference>